<dbReference type="InterPro" id="IPR006674">
    <property type="entry name" value="HD_domain"/>
</dbReference>
<feature type="domain" description="HD/PDEase" evidence="1">
    <location>
        <begin position="30"/>
        <end position="172"/>
    </location>
</feature>
<dbReference type="Gene3D" id="1.10.3210.10">
    <property type="entry name" value="Hypothetical protein af1432"/>
    <property type="match status" value="1"/>
</dbReference>
<dbReference type="CDD" id="cd00077">
    <property type="entry name" value="HDc"/>
    <property type="match status" value="1"/>
</dbReference>
<dbReference type="InterPro" id="IPR003607">
    <property type="entry name" value="HD/PDEase_dom"/>
</dbReference>
<evidence type="ECO:0000313" key="2">
    <source>
        <dbReference type="EMBL" id="MTD55190.1"/>
    </source>
</evidence>
<dbReference type="AlphaFoldDB" id="A0A6N7Z4G9"/>
<proteinExistence type="predicted"/>
<sequence>MRRASPGRPPMPLMDMASARTLSHRYLARALPQRWAHVQATARVAWRIGSRLLAGEECDLLVAAAILHDIGYARPLVVSGFHPLDGARFLRRSGAPPRLCALVAHHSGAAAVARLRGLADELAEFPDEATTLRDTLWYCDMSVNASGEPVTFEQRIADIRARHGGDSSVVRALDSGGLQARAAAIGRVRHQLASPVTQPV</sequence>
<dbReference type="SUPFAM" id="SSF109604">
    <property type="entry name" value="HD-domain/PDEase-like"/>
    <property type="match status" value="1"/>
</dbReference>
<dbReference type="Proteomes" id="UP000440096">
    <property type="component" value="Unassembled WGS sequence"/>
</dbReference>
<dbReference type="SMART" id="SM00471">
    <property type="entry name" value="HDc"/>
    <property type="match status" value="1"/>
</dbReference>
<reference evidence="2 3" key="1">
    <citation type="submission" date="2019-11" db="EMBL/GenBank/DDBJ databases">
        <title>Draft genome of Amycolatopsis RM579.</title>
        <authorList>
            <person name="Duangmal K."/>
            <person name="Mingma R."/>
        </authorList>
    </citation>
    <scope>NUCLEOTIDE SEQUENCE [LARGE SCALE GENOMIC DNA]</scope>
    <source>
        <strain evidence="2 3">RM579</strain>
    </source>
</reference>
<organism evidence="2 3">
    <name type="scientific">Amycolatopsis pithecellobii</name>
    <dbReference type="NCBI Taxonomy" id="664692"/>
    <lineage>
        <taxon>Bacteria</taxon>
        <taxon>Bacillati</taxon>
        <taxon>Actinomycetota</taxon>
        <taxon>Actinomycetes</taxon>
        <taxon>Pseudonocardiales</taxon>
        <taxon>Pseudonocardiaceae</taxon>
        <taxon>Amycolatopsis</taxon>
    </lineage>
</organism>
<comment type="caution">
    <text evidence="2">The sequence shown here is derived from an EMBL/GenBank/DDBJ whole genome shotgun (WGS) entry which is preliminary data.</text>
</comment>
<protein>
    <submittedName>
        <fullName evidence="2">HD domain-containing protein</fullName>
    </submittedName>
</protein>
<dbReference type="EMBL" id="WMBA01000018">
    <property type="protein sequence ID" value="MTD55190.1"/>
    <property type="molecule type" value="Genomic_DNA"/>
</dbReference>
<name>A0A6N7Z4G9_9PSEU</name>
<gene>
    <name evidence="2" type="ORF">GKO32_14535</name>
</gene>
<accession>A0A6N7Z4G9</accession>
<evidence type="ECO:0000313" key="3">
    <source>
        <dbReference type="Proteomes" id="UP000440096"/>
    </source>
</evidence>
<keyword evidence="3" id="KW-1185">Reference proteome</keyword>
<evidence type="ECO:0000259" key="1">
    <source>
        <dbReference type="SMART" id="SM00471"/>
    </source>
</evidence>
<dbReference type="Pfam" id="PF01966">
    <property type="entry name" value="HD"/>
    <property type="match status" value="1"/>
</dbReference>
<dbReference type="OrthoDB" id="2989229at2"/>